<dbReference type="InterPro" id="IPR046373">
    <property type="entry name" value="Acyl-CoA_Oxase/DH_mid-dom_sf"/>
</dbReference>
<dbReference type="PANTHER" id="PTHR43292:SF3">
    <property type="entry name" value="ACYL-COA DEHYDROGENASE FADE29"/>
    <property type="match status" value="1"/>
</dbReference>
<dbReference type="Pfam" id="PF02771">
    <property type="entry name" value="Acyl-CoA_dh_N"/>
    <property type="match status" value="1"/>
</dbReference>
<feature type="domain" description="Acyl-CoA dehydrogenase/oxidase C-terminal" evidence="6">
    <location>
        <begin position="231"/>
        <end position="389"/>
    </location>
</feature>
<dbReference type="InterPro" id="IPR009100">
    <property type="entry name" value="AcylCoA_DH/oxidase_NM_dom_sf"/>
</dbReference>
<dbReference type="RefSeq" id="WP_230512205.1">
    <property type="nucleotide sequence ID" value="NZ_JAJITD010000014.1"/>
</dbReference>
<keyword evidence="10" id="KW-1185">Reference proteome</keyword>
<dbReference type="InterPro" id="IPR052161">
    <property type="entry name" value="Mycobact_Acyl-CoA_DH"/>
</dbReference>
<proteinExistence type="inferred from homology"/>
<evidence type="ECO:0000256" key="3">
    <source>
        <dbReference type="ARBA" id="ARBA00022630"/>
    </source>
</evidence>
<evidence type="ECO:0000259" key="8">
    <source>
        <dbReference type="Pfam" id="PF02771"/>
    </source>
</evidence>
<evidence type="ECO:0000256" key="2">
    <source>
        <dbReference type="ARBA" id="ARBA00009347"/>
    </source>
</evidence>
<organism evidence="9 10">
    <name type="scientific">Paraburkholderia sejongensis</name>
    <dbReference type="NCBI Taxonomy" id="2886946"/>
    <lineage>
        <taxon>Bacteria</taxon>
        <taxon>Pseudomonadati</taxon>
        <taxon>Pseudomonadota</taxon>
        <taxon>Betaproteobacteria</taxon>
        <taxon>Burkholderiales</taxon>
        <taxon>Burkholderiaceae</taxon>
        <taxon>Paraburkholderia</taxon>
    </lineage>
</organism>
<keyword evidence="5" id="KW-0560">Oxidoreductase</keyword>
<dbReference type="InterPro" id="IPR009075">
    <property type="entry name" value="AcylCo_DH/oxidase_C"/>
</dbReference>
<evidence type="ECO:0000256" key="5">
    <source>
        <dbReference type="ARBA" id="ARBA00023002"/>
    </source>
</evidence>
<reference evidence="9 10" key="1">
    <citation type="submission" date="2021-11" db="EMBL/GenBank/DDBJ databases">
        <authorList>
            <person name="Oh E.-T."/>
            <person name="Kim S.-B."/>
        </authorList>
    </citation>
    <scope>NUCLEOTIDE SEQUENCE [LARGE SCALE GENOMIC DNA]</scope>
    <source>
        <strain evidence="9 10">MMS20-SJTR3</strain>
    </source>
</reference>
<dbReference type="InterPro" id="IPR013786">
    <property type="entry name" value="AcylCoA_DH/ox_N"/>
</dbReference>
<comment type="caution">
    <text evidence="9">The sequence shown here is derived from an EMBL/GenBank/DDBJ whole genome shotgun (WGS) entry which is preliminary data.</text>
</comment>
<dbReference type="Proteomes" id="UP001431019">
    <property type="component" value="Unassembled WGS sequence"/>
</dbReference>
<name>A0ABS8K118_9BURK</name>
<evidence type="ECO:0000313" key="9">
    <source>
        <dbReference type="EMBL" id="MCC8395845.1"/>
    </source>
</evidence>
<dbReference type="Pfam" id="PF00441">
    <property type="entry name" value="Acyl-CoA_dh_1"/>
    <property type="match status" value="1"/>
</dbReference>
<evidence type="ECO:0000313" key="10">
    <source>
        <dbReference type="Proteomes" id="UP001431019"/>
    </source>
</evidence>
<evidence type="ECO:0000256" key="1">
    <source>
        <dbReference type="ARBA" id="ARBA00001974"/>
    </source>
</evidence>
<evidence type="ECO:0000259" key="6">
    <source>
        <dbReference type="Pfam" id="PF00441"/>
    </source>
</evidence>
<dbReference type="EMBL" id="JAJITD010000014">
    <property type="protein sequence ID" value="MCC8395845.1"/>
    <property type="molecule type" value="Genomic_DNA"/>
</dbReference>
<protein>
    <submittedName>
        <fullName evidence="9">Acyl-CoA dehydrogenase family protein</fullName>
    </submittedName>
</protein>
<keyword evidence="4" id="KW-0274">FAD</keyword>
<feature type="domain" description="Acyl-CoA dehydrogenase/oxidase N-terminal" evidence="8">
    <location>
        <begin position="7"/>
        <end position="120"/>
    </location>
</feature>
<comment type="cofactor">
    <cofactor evidence="1">
        <name>FAD</name>
        <dbReference type="ChEBI" id="CHEBI:57692"/>
    </cofactor>
</comment>
<dbReference type="InterPro" id="IPR006091">
    <property type="entry name" value="Acyl-CoA_Oxase/DH_mid-dom"/>
</dbReference>
<keyword evidence="3" id="KW-0285">Flavoprotein</keyword>
<dbReference type="Gene3D" id="2.40.110.10">
    <property type="entry name" value="Butyryl-CoA Dehydrogenase, subunit A, domain 2"/>
    <property type="match status" value="1"/>
</dbReference>
<comment type="similarity">
    <text evidence="2">Belongs to the acyl-CoA dehydrogenase family.</text>
</comment>
<sequence length="393" mass="44099">MKLEFSAEDQAFRAEVREFVKQNLSPRLKRKAELGLRLERDDYLEWYTRLYEKGWIAPSWKKEDGGPGWTHVQRYIFDEETLLGGAPRIVASGINMLGPVLNAFGTPEQKAAYIPKILRSETWWAQGFSEPGAGSDLAAVRTTAVLDGDHFVVNGHKVWTSYAHWCDMMFALVRTDPDAKPQEGISFLLIDMHAPGVETRPIRMLEGGTDLNEVYLDNVRVPKQNLVGELNKGWTYGKFLLGHERTGIAGIGSCKQQLERAKQLAKQQGLQHDPLLQARISRFETELMALEFTGLRMLSAHQSSRVPMVEAPMLKVRGTELRQGIYALLADIAGPYALPFDERALLDEAGYEGPSPDELIAVAANYFDARKVSIYGGTNEVQRNLISRAFFNA</sequence>
<dbReference type="SUPFAM" id="SSF47203">
    <property type="entry name" value="Acyl-CoA dehydrogenase C-terminal domain-like"/>
    <property type="match status" value="1"/>
</dbReference>
<feature type="domain" description="Acyl-CoA oxidase/dehydrogenase middle" evidence="7">
    <location>
        <begin position="125"/>
        <end position="219"/>
    </location>
</feature>
<dbReference type="PANTHER" id="PTHR43292">
    <property type="entry name" value="ACYL-COA DEHYDROGENASE"/>
    <property type="match status" value="1"/>
</dbReference>
<evidence type="ECO:0000259" key="7">
    <source>
        <dbReference type="Pfam" id="PF02770"/>
    </source>
</evidence>
<dbReference type="Gene3D" id="1.20.140.10">
    <property type="entry name" value="Butyryl-CoA Dehydrogenase, subunit A, domain 3"/>
    <property type="match status" value="1"/>
</dbReference>
<dbReference type="InterPro" id="IPR037069">
    <property type="entry name" value="AcylCoA_DH/ox_N_sf"/>
</dbReference>
<accession>A0ABS8K118</accession>
<dbReference type="InterPro" id="IPR036250">
    <property type="entry name" value="AcylCo_DH-like_C"/>
</dbReference>
<evidence type="ECO:0000256" key="4">
    <source>
        <dbReference type="ARBA" id="ARBA00022827"/>
    </source>
</evidence>
<gene>
    <name evidence="9" type="ORF">LJ656_24985</name>
</gene>
<dbReference type="Pfam" id="PF02770">
    <property type="entry name" value="Acyl-CoA_dh_M"/>
    <property type="match status" value="1"/>
</dbReference>
<dbReference type="SUPFAM" id="SSF56645">
    <property type="entry name" value="Acyl-CoA dehydrogenase NM domain-like"/>
    <property type="match status" value="1"/>
</dbReference>
<dbReference type="Gene3D" id="1.10.540.10">
    <property type="entry name" value="Acyl-CoA dehydrogenase/oxidase, N-terminal domain"/>
    <property type="match status" value="1"/>
</dbReference>